<dbReference type="AlphaFoldDB" id="G0TTP0"/>
<feature type="compositionally biased region" description="Polar residues" evidence="1">
    <location>
        <begin position="34"/>
        <end position="48"/>
    </location>
</feature>
<feature type="compositionally biased region" description="Polar residues" evidence="1">
    <location>
        <begin position="137"/>
        <end position="162"/>
    </location>
</feature>
<feature type="domain" description="IQCH-like ATP-grasp" evidence="2">
    <location>
        <begin position="502"/>
        <end position="581"/>
    </location>
</feature>
<evidence type="ECO:0000259" key="2">
    <source>
        <dbReference type="Pfam" id="PF24923"/>
    </source>
</evidence>
<dbReference type="PROSITE" id="PS50096">
    <property type="entry name" value="IQ"/>
    <property type="match status" value="1"/>
</dbReference>
<dbReference type="EMBL" id="HE573019">
    <property type="protein sequence ID" value="CCC47321.1"/>
    <property type="molecule type" value="Genomic_DNA"/>
</dbReference>
<feature type="region of interest" description="Disordered" evidence="1">
    <location>
        <begin position="1"/>
        <end position="50"/>
    </location>
</feature>
<sequence>MPTKRTQRVGGREITEMSTSILPQLSKANKRNKTNTTAPKSPGRSNSLVPLVGSRTYQADDDLEEYLTRDGLFKATKAQVYNHTQRQLRPVAMTKLSSYARFKGVILDVDDISKIPPKMNLHDLDRWEKACREASNGLSAPNLSTAQRDTNSSKQVQPTASQPDEGGRTYAELLDEYSMHEFIIRKGVTLRNTPEFASFKRRNTPGWGNIELVIRKLEQFLKDYAIELAFVDGKKVAAIAAFQVDDILSREDMLQCIVNRDDVERLTNNVRQLYSTGHAGVRLAAQKIQATWRMFAQRIAYKHLIVGMRAATVIQRGWKLYMLHCITRKTIKATHDAQLLRWRKTMEEFRQRWPQIQSGRRCIIHLPSLSYPCFHAKNVPFYLPLQSGQFTRLADLRDPNVDVIILAPFRPEPEVLDYYYNVLETSGVYNPRGRLTLLVPEDVKRLPEGLSLTRLVLLSSRLMKCLGSIGRDKNTYIVPGVIGLEELSLAIKLNVPLLSSEPEVAQAFGTKSGSRRLLNMANVPMPVGVQGLTNREELLVALSRLIEEHREVSRWLVKLDTESGSRGHAYFDVSRLRAVNERNECTRMDWDAFMTMFDAVGGCVEAVPNRIKASLTANLFVDPLGKVYINSVVEPLLAPAFTVMGCHFPPQNLVPFSTIRSAALSIGKVASRKGIMGYLSVDFVVHDTCESGSPSLSAVDVDLFLTNNAAAHSFACLATNSTWSGETGTCKFNKTNSDLVYVYSGIIHSPFISAVRHRSFFSLCQAKGLLFDRQLRQGLVYHMVDVLLRGCIGVLSVGTQNSSTIKMLKDFQSLLNLELPKQCEHSSDSNFVYFYSVIHQLTRSLVASNS</sequence>
<organism evidence="3">
    <name type="scientific">Trypanosoma vivax (strain Y486)</name>
    <dbReference type="NCBI Taxonomy" id="1055687"/>
    <lineage>
        <taxon>Eukaryota</taxon>
        <taxon>Discoba</taxon>
        <taxon>Euglenozoa</taxon>
        <taxon>Kinetoplastea</taxon>
        <taxon>Metakinetoplastina</taxon>
        <taxon>Trypanosomatida</taxon>
        <taxon>Trypanosomatidae</taxon>
        <taxon>Trypanosoma</taxon>
        <taxon>Duttonella</taxon>
    </lineage>
</organism>
<dbReference type="PANTHER" id="PTHR14465">
    <property type="entry name" value="IQ DOMAIN-CONTAINING PROTEIN H"/>
    <property type="match status" value="1"/>
</dbReference>
<feature type="domain" description="IQCH-like ATP-grasp" evidence="2">
    <location>
        <begin position="588"/>
        <end position="723"/>
    </location>
</feature>
<name>G0TTP0_TRYVY</name>
<accession>G0TTP0</accession>
<dbReference type="InterPro" id="IPR038752">
    <property type="entry name" value="IQCH"/>
</dbReference>
<evidence type="ECO:0000256" key="1">
    <source>
        <dbReference type="SAM" id="MobiDB-lite"/>
    </source>
</evidence>
<dbReference type="InterPro" id="IPR056855">
    <property type="entry name" value="ATP-grasp_IQCH"/>
</dbReference>
<dbReference type="Pfam" id="PF24923">
    <property type="entry name" value="ATP-grasp_IQCH"/>
    <property type="match status" value="2"/>
</dbReference>
<gene>
    <name evidence="3" type="ORF">TVY486_0304920</name>
</gene>
<dbReference type="VEuPathDB" id="TriTrypDB:TvY486_0304920"/>
<protein>
    <recommendedName>
        <fullName evidence="2">IQCH-like ATP-grasp domain-containing protein</fullName>
    </recommendedName>
</protein>
<feature type="region of interest" description="Disordered" evidence="1">
    <location>
        <begin position="137"/>
        <end position="167"/>
    </location>
</feature>
<dbReference type="PANTHER" id="PTHR14465:SF0">
    <property type="entry name" value="IQ DOMAIN-CONTAINING PROTEIN H"/>
    <property type="match status" value="1"/>
</dbReference>
<evidence type="ECO:0000313" key="3">
    <source>
        <dbReference type="EMBL" id="CCC47321.1"/>
    </source>
</evidence>
<proteinExistence type="predicted"/>
<feature type="compositionally biased region" description="Polar residues" evidence="1">
    <location>
        <begin position="16"/>
        <end position="27"/>
    </location>
</feature>
<reference evidence="3" key="1">
    <citation type="journal article" date="2012" name="Proc. Natl. Acad. Sci. U.S.A.">
        <title>Antigenic diversity is generated by distinct evolutionary mechanisms in African trypanosome species.</title>
        <authorList>
            <person name="Jackson A.P."/>
            <person name="Berry A."/>
            <person name="Aslett M."/>
            <person name="Allison H.C."/>
            <person name="Burton P."/>
            <person name="Vavrova-Anderson J."/>
            <person name="Brown R."/>
            <person name="Browne H."/>
            <person name="Corton N."/>
            <person name="Hauser H."/>
            <person name="Gamble J."/>
            <person name="Gilderthorp R."/>
            <person name="Marcello L."/>
            <person name="McQuillan J."/>
            <person name="Otto T.D."/>
            <person name="Quail M.A."/>
            <person name="Sanders M.J."/>
            <person name="van Tonder A."/>
            <person name="Ginger M.L."/>
            <person name="Field M.C."/>
            <person name="Barry J.D."/>
            <person name="Hertz-Fowler C."/>
            <person name="Berriman M."/>
        </authorList>
    </citation>
    <scope>NUCLEOTIDE SEQUENCE</scope>
    <source>
        <strain evidence="3">Y486</strain>
    </source>
</reference>